<proteinExistence type="predicted"/>
<keyword evidence="2" id="KW-1185">Reference proteome</keyword>
<dbReference type="Proteomes" id="UP001168096">
    <property type="component" value="Unassembled WGS sequence"/>
</dbReference>
<dbReference type="EMBL" id="JASNRB020000013">
    <property type="protein sequence ID" value="MFJ1470270.1"/>
    <property type="molecule type" value="Genomic_DNA"/>
</dbReference>
<organism evidence="1 2">
    <name type="scientific">Massilia orientalis</name>
    <dbReference type="NCBI Taxonomy" id="3050128"/>
    <lineage>
        <taxon>Bacteria</taxon>
        <taxon>Pseudomonadati</taxon>
        <taxon>Pseudomonadota</taxon>
        <taxon>Betaproteobacteria</taxon>
        <taxon>Burkholderiales</taxon>
        <taxon>Oxalobacteraceae</taxon>
        <taxon>Telluria group</taxon>
        <taxon>Massilia</taxon>
    </lineage>
</organism>
<evidence type="ECO:0000313" key="2">
    <source>
        <dbReference type="Proteomes" id="UP001168096"/>
    </source>
</evidence>
<accession>A0ACC7MFL2</accession>
<reference evidence="1" key="1">
    <citation type="submission" date="2024-11" db="EMBL/GenBank/DDBJ databases">
        <title>Description of Massilia orientalis sp. nov., isolated from rhizosphere soil of Ageratina adenophora.</title>
        <authorList>
            <person name="Wang Y."/>
        </authorList>
    </citation>
    <scope>NUCLEOTIDE SEQUENCE</scope>
    <source>
        <strain evidence="1">YIM B02787</strain>
    </source>
</reference>
<gene>
    <name evidence="1" type="ORF">QPK29_021360</name>
</gene>
<comment type="caution">
    <text evidence="1">The sequence shown here is derived from an EMBL/GenBank/DDBJ whole genome shotgun (WGS) entry which is preliminary data.</text>
</comment>
<protein>
    <submittedName>
        <fullName evidence="1">Uncharacterized protein</fullName>
    </submittedName>
</protein>
<name>A0ACC7MFL2_9BURK</name>
<sequence>MTLYHSMAGRAVALARPLPVTLIAARAQVFDPLTCLDLNLTARRVLFGILTFVRARTPTKEIFPRRDTLRAEALLQSDSTLYRGLAMLEEKGYITRRQTRRRHCGTFYLSPIVLTLKALVLLGLQPVIHKAPSSNVEDGLIKKERTKKSQSIQKTTGCTDSPKKDEIDRETRLPVELLPLLGLGVKRTAVCWLMAKAKGVKQRLSDVVKVVESNIAALRGREVVAYLAAMLRKNVDFAWVAKQTSEAHVSAELDQTAQDTLERLDGRYDGYHVCAEDGIVLGVFQASRGPGQLALVHSPSGSIPVNLRFARACVEGSVRLVPPSTAWEDEFGD</sequence>
<evidence type="ECO:0000313" key="1">
    <source>
        <dbReference type="EMBL" id="MFJ1470270.1"/>
    </source>
</evidence>